<organism evidence="2">
    <name type="scientific">Siphoviridae sp. ctnpt50</name>
    <dbReference type="NCBI Taxonomy" id="2827941"/>
    <lineage>
        <taxon>Viruses</taxon>
        <taxon>Duplodnaviria</taxon>
        <taxon>Heunggongvirae</taxon>
        <taxon>Uroviricota</taxon>
        <taxon>Caudoviricetes</taxon>
    </lineage>
</organism>
<dbReference type="Pfam" id="PF13479">
    <property type="entry name" value="AAA_24"/>
    <property type="match status" value="1"/>
</dbReference>
<sequence>MARRGRICEMKRKFEDYDYVILGVGGVGKTTLAYELGKKITGSDEGTFIITCGAENEPMHINGAFGETDRTFEELVECVKYLCEHKDEYSNTKFVAIDSIDELVRIACDAVCREWNRICEKTNKPEEKCKSIAQAYKGFQKGEDRAVDLIIKQIVKLKDAGYHLLYIGHTKVKSSTDVMQDNTKFDQLTCSVQPKFYNAIKDKANLAVMCYFENEIVGIKEEKNPFNKKMEKKGTLVNKKRVMLFTDDSNTVDTKTHFEYIVNKADMSAENLIKAVEDAIAAKLAAPVGSHKSPEMVEMSMPASEPVPEDEDLDTTANTSDIDDIDPDTSDIDIDMDDEDTVPTIEDLRAEIQGKLRTASAEVKKKAKEILITEATDPEKVKLADATVETLNKILAILD</sequence>
<proteinExistence type="predicted"/>
<dbReference type="SUPFAM" id="SSF52540">
    <property type="entry name" value="P-loop containing nucleoside triphosphate hydrolases"/>
    <property type="match status" value="1"/>
</dbReference>
<protein>
    <submittedName>
        <fullName evidence="2">AAA domain protein</fullName>
    </submittedName>
</protein>
<evidence type="ECO:0000313" key="2">
    <source>
        <dbReference type="EMBL" id="DAF48903.1"/>
    </source>
</evidence>
<accession>A0A8S5SDY1</accession>
<feature type="region of interest" description="Disordered" evidence="1">
    <location>
        <begin position="302"/>
        <end position="337"/>
    </location>
</feature>
<name>A0A8S5SDY1_9CAUD</name>
<reference evidence="2" key="1">
    <citation type="journal article" date="2021" name="Proc. Natl. Acad. Sci. U.S.A.">
        <title>A Catalog of Tens of Thousands of Viruses from Human Metagenomes Reveals Hidden Associations with Chronic Diseases.</title>
        <authorList>
            <person name="Tisza M.J."/>
            <person name="Buck C.B."/>
        </authorList>
    </citation>
    <scope>NUCLEOTIDE SEQUENCE</scope>
    <source>
        <strain evidence="2">Ctnpt50</strain>
    </source>
</reference>
<dbReference type="InterPro" id="IPR027417">
    <property type="entry name" value="P-loop_NTPase"/>
</dbReference>
<dbReference type="EMBL" id="BK032577">
    <property type="protein sequence ID" value="DAF48903.1"/>
    <property type="molecule type" value="Genomic_DNA"/>
</dbReference>
<feature type="compositionally biased region" description="Acidic residues" evidence="1">
    <location>
        <begin position="321"/>
        <end position="337"/>
    </location>
</feature>
<evidence type="ECO:0000256" key="1">
    <source>
        <dbReference type="SAM" id="MobiDB-lite"/>
    </source>
</evidence>